<evidence type="ECO:0000313" key="3">
    <source>
        <dbReference type="EMBL" id="QKV19269.1"/>
    </source>
</evidence>
<keyword evidence="1" id="KW-0472">Membrane</keyword>
<feature type="domain" description="DUF6460" evidence="2">
    <location>
        <begin position="43"/>
        <end position="77"/>
    </location>
</feature>
<sequence length="80" mass="8690">MIQVLTTIAKIAVASLLCGAMLSAFDMSAADMLARIGLTPQRILELFQMAVSWALPNMVLGSMIILPLWAIAYMLRPPRG</sequence>
<dbReference type="KEGG" id="orm:HTY61_12790"/>
<dbReference type="Pfam" id="PF20061">
    <property type="entry name" value="DUF6460"/>
    <property type="match status" value="1"/>
</dbReference>
<protein>
    <recommendedName>
        <fullName evidence="2">DUF6460 domain-containing protein</fullName>
    </recommendedName>
</protein>
<keyword evidence="1" id="KW-0812">Transmembrane</keyword>
<proteinExistence type="predicted"/>
<dbReference type="AlphaFoldDB" id="A0A6N1VJ66"/>
<feature type="transmembrane region" description="Helical" evidence="1">
    <location>
        <begin position="54"/>
        <end position="75"/>
    </location>
</feature>
<name>A0A6N1VJ66_9HYPH</name>
<dbReference type="InterPro" id="IPR045594">
    <property type="entry name" value="DUF6460"/>
</dbReference>
<accession>A0A6N1VJ66</accession>
<evidence type="ECO:0000259" key="2">
    <source>
        <dbReference type="Pfam" id="PF20061"/>
    </source>
</evidence>
<organism evidence="3 4">
    <name type="scientific">Oricola thermophila</name>
    <dbReference type="NCBI Taxonomy" id="2742145"/>
    <lineage>
        <taxon>Bacteria</taxon>
        <taxon>Pseudomonadati</taxon>
        <taxon>Pseudomonadota</taxon>
        <taxon>Alphaproteobacteria</taxon>
        <taxon>Hyphomicrobiales</taxon>
        <taxon>Ahrensiaceae</taxon>
        <taxon>Oricola</taxon>
    </lineage>
</organism>
<evidence type="ECO:0000256" key="1">
    <source>
        <dbReference type="SAM" id="Phobius"/>
    </source>
</evidence>
<keyword evidence="1" id="KW-1133">Transmembrane helix</keyword>
<reference evidence="3 4" key="1">
    <citation type="submission" date="2020-06" db="EMBL/GenBank/DDBJ databases">
        <title>Oricola thermophila sp. nov. isolated from a tidal sediments.</title>
        <authorList>
            <person name="Kwon K.K."/>
            <person name="Yang S.-H."/>
            <person name="Park M.-J."/>
        </authorList>
    </citation>
    <scope>NUCLEOTIDE SEQUENCE [LARGE SCALE GENOMIC DNA]</scope>
    <source>
        <strain evidence="3 4">MEBiC13590</strain>
    </source>
</reference>
<gene>
    <name evidence="3" type="ORF">HTY61_12790</name>
</gene>
<keyword evidence="4" id="KW-1185">Reference proteome</keyword>
<dbReference type="Proteomes" id="UP000509367">
    <property type="component" value="Chromosome"/>
</dbReference>
<evidence type="ECO:0000313" key="4">
    <source>
        <dbReference type="Proteomes" id="UP000509367"/>
    </source>
</evidence>
<dbReference type="EMBL" id="CP054836">
    <property type="protein sequence ID" value="QKV19269.1"/>
    <property type="molecule type" value="Genomic_DNA"/>
</dbReference>